<protein>
    <recommendedName>
        <fullName evidence="6">MSP domain-containing protein</fullName>
    </recommendedName>
</protein>
<dbReference type="PANTHER" id="PTHR10809:SF6">
    <property type="entry name" value="AT11025P-RELATED"/>
    <property type="match status" value="1"/>
</dbReference>
<comment type="subcellular location">
    <subcellularLocation>
        <location evidence="1">Membrane</location>
        <topology evidence="1">Single-pass type IV membrane protein</topology>
    </subcellularLocation>
</comment>
<dbReference type="InterPro" id="IPR016763">
    <property type="entry name" value="VAP"/>
</dbReference>
<dbReference type="InterPro" id="IPR008962">
    <property type="entry name" value="PapD-like_sf"/>
</dbReference>
<evidence type="ECO:0000256" key="1">
    <source>
        <dbReference type="ARBA" id="ARBA00004211"/>
    </source>
</evidence>
<evidence type="ECO:0000256" key="5">
    <source>
        <dbReference type="ARBA" id="ARBA00023136"/>
    </source>
</evidence>
<dbReference type="GO" id="GO:0016020">
    <property type="term" value="C:membrane"/>
    <property type="evidence" value="ECO:0007669"/>
    <property type="project" value="UniProtKB-SubCell"/>
</dbReference>
<dbReference type="SUPFAM" id="SSF49354">
    <property type="entry name" value="PapD-like"/>
    <property type="match status" value="1"/>
</dbReference>
<keyword evidence="5" id="KW-0472">Membrane</keyword>
<comment type="similarity">
    <text evidence="2">Belongs to the VAMP-associated protein (VAP) (TC 9.B.17) family.</text>
</comment>
<gene>
    <name evidence="7" type="ORF">URODEC1_LOCUS60564</name>
</gene>
<dbReference type="PROSITE" id="PS50202">
    <property type="entry name" value="MSP"/>
    <property type="match status" value="1"/>
</dbReference>
<dbReference type="Gene3D" id="2.60.40.10">
    <property type="entry name" value="Immunoglobulins"/>
    <property type="match status" value="1"/>
</dbReference>
<keyword evidence="3" id="KW-0812">Transmembrane</keyword>
<dbReference type="EMBL" id="OZ075134">
    <property type="protein sequence ID" value="CAL4991223.1"/>
    <property type="molecule type" value="Genomic_DNA"/>
</dbReference>
<evidence type="ECO:0000256" key="3">
    <source>
        <dbReference type="ARBA" id="ARBA00022692"/>
    </source>
</evidence>
<sequence>MLGIQPLELHFQFQLNTVITRSVELTNDTDDYFAYRITTSSLLPYCTQPSKNIVPPRSKCSVTITFQALDMAPEKCKYGASQFYVQSTRVDESLTGEDITEDMFNEKPGKVVDKVDLIVVLE</sequence>
<dbReference type="InterPro" id="IPR013783">
    <property type="entry name" value="Ig-like_fold"/>
</dbReference>
<proteinExistence type="inferred from homology"/>
<keyword evidence="8" id="KW-1185">Reference proteome</keyword>
<feature type="domain" description="MSP" evidence="6">
    <location>
        <begin position="1"/>
        <end position="122"/>
    </location>
</feature>
<evidence type="ECO:0000256" key="4">
    <source>
        <dbReference type="ARBA" id="ARBA00022989"/>
    </source>
</evidence>
<dbReference type="AlphaFoldDB" id="A0ABC9B6I0"/>
<evidence type="ECO:0000256" key="2">
    <source>
        <dbReference type="ARBA" id="ARBA00008932"/>
    </source>
</evidence>
<evidence type="ECO:0000259" key="6">
    <source>
        <dbReference type="PROSITE" id="PS50202"/>
    </source>
</evidence>
<dbReference type="Proteomes" id="UP001497457">
    <property type="component" value="Chromosome 24b"/>
</dbReference>
<accession>A0ABC9B6I0</accession>
<evidence type="ECO:0000313" key="7">
    <source>
        <dbReference type="EMBL" id="CAL4991223.1"/>
    </source>
</evidence>
<dbReference type="PANTHER" id="PTHR10809">
    <property type="entry name" value="VESICLE-ASSOCIATED MEMBRANE PROTEIN-ASSOCIATED PROTEIN"/>
    <property type="match status" value="1"/>
</dbReference>
<evidence type="ECO:0000313" key="8">
    <source>
        <dbReference type="Proteomes" id="UP001497457"/>
    </source>
</evidence>
<organism evidence="7 8">
    <name type="scientific">Urochloa decumbens</name>
    <dbReference type="NCBI Taxonomy" id="240449"/>
    <lineage>
        <taxon>Eukaryota</taxon>
        <taxon>Viridiplantae</taxon>
        <taxon>Streptophyta</taxon>
        <taxon>Embryophyta</taxon>
        <taxon>Tracheophyta</taxon>
        <taxon>Spermatophyta</taxon>
        <taxon>Magnoliopsida</taxon>
        <taxon>Liliopsida</taxon>
        <taxon>Poales</taxon>
        <taxon>Poaceae</taxon>
        <taxon>PACMAD clade</taxon>
        <taxon>Panicoideae</taxon>
        <taxon>Panicodae</taxon>
        <taxon>Paniceae</taxon>
        <taxon>Melinidinae</taxon>
        <taxon>Urochloa</taxon>
    </lineage>
</organism>
<keyword evidence="4" id="KW-1133">Transmembrane helix</keyword>
<reference evidence="7" key="1">
    <citation type="submission" date="2024-10" db="EMBL/GenBank/DDBJ databases">
        <authorList>
            <person name="Ryan C."/>
        </authorList>
    </citation>
    <scope>NUCLEOTIDE SEQUENCE [LARGE SCALE GENOMIC DNA]</scope>
</reference>
<name>A0ABC9B6I0_9POAL</name>
<dbReference type="InterPro" id="IPR000535">
    <property type="entry name" value="MSP_dom"/>
</dbReference>
<dbReference type="Pfam" id="PF00635">
    <property type="entry name" value="Motile_Sperm"/>
    <property type="match status" value="1"/>
</dbReference>